<evidence type="ECO:0000259" key="3">
    <source>
        <dbReference type="Pfam" id="PF04945"/>
    </source>
</evidence>
<dbReference type="GO" id="GO:0004497">
    <property type="term" value="F:monooxygenase activity"/>
    <property type="evidence" value="ECO:0007669"/>
    <property type="project" value="UniProtKB-KW"/>
</dbReference>
<dbReference type="AlphaFoldDB" id="A0A7U6GHQ9"/>
<name>A0A7U6GHQ9_9GAMM</name>
<keyword evidence="5" id="KW-1185">Reference proteome</keyword>
<protein>
    <submittedName>
        <fullName evidence="4">Methane/phenol/toluene hydroxylase</fullName>
    </submittedName>
</protein>
<accession>A0A7U6GHQ9</accession>
<dbReference type="OrthoDB" id="8521924at2"/>
<dbReference type="InterPro" id="IPR007029">
    <property type="entry name" value="YHS_dom"/>
</dbReference>
<dbReference type="InterPro" id="IPR003430">
    <property type="entry name" value="Phenol_Hydrox"/>
</dbReference>
<dbReference type="Gene3D" id="1.10.620.20">
    <property type="entry name" value="Ribonucleotide Reductase, subunit A"/>
    <property type="match status" value="1"/>
</dbReference>
<reference evidence="4 5" key="1">
    <citation type="journal article" date="2014" name="PLoS ONE">
        <title>Physiological and genomic features of a novel sulfur-oxidizing gammaproteobacterium belonging to a previously uncultivated symbiotic lineage isolated from a hydrothermal vent.</title>
        <authorList>
            <person name="Nunoura T."/>
            <person name="Takaki Y."/>
            <person name="Kazama H."/>
            <person name="Kakuta J."/>
            <person name="Shimamura S."/>
            <person name="Makita H."/>
            <person name="Hirai M."/>
            <person name="Miyazaki M."/>
            <person name="Takai K."/>
        </authorList>
    </citation>
    <scope>NUCLEOTIDE SEQUENCE [LARGE SCALE GENOMIC DNA]</scope>
    <source>
        <strain evidence="4 5">Hiromi1</strain>
    </source>
</reference>
<gene>
    <name evidence="4" type="ORF">TBH_C0908</name>
</gene>
<evidence type="ECO:0000313" key="4">
    <source>
        <dbReference type="EMBL" id="BAO43841.1"/>
    </source>
</evidence>
<dbReference type="InterPro" id="IPR009078">
    <property type="entry name" value="Ferritin-like_SF"/>
</dbReference>
<organism evidence="4 5">
    <name type="scientific">Thiolapillus brandeum</name>
    <dbReference type="NCBI Taxonomy" id="1076588"/>
    <lineage>
        <taxon>Bacteria</taxon>
        <taxon>Pseudomonadati</taxon>
        <taxon>Pseudomonadota</taxon>
        <taxon>Gammaproteobacteria</taxon>
        <taxon>Chromatiales</taxon>
        <taxon>Sedimenticolaceae</taxon>
        <taxon>Thiolapillus</taxon>
    </lineage>
</organism>
<dbReference type="CDD" id="cd01057">
    <property type="entry name" value="AAMH_A"/>
    <property type="match status" value="1"/>
</dbReference>
<dbReference type="Proteomes" id="UP000031631">
    <property type="component" value="Chromosome"/>
</dbReference>
<keyword evidence="1" id="KW-0560">Oxidoreductase</keyword>
<proteinExistence type="predicted"/>
<dbReference type="Pfam" id="PF02332">
    <property type="entry name" value="Phenol_Hydrox"/>
    <property type="match status" value="1"/>
</dbReference>
<evidence type="ECO:0000313" key="5">
    <source>
        <dbReference type="Proteomes" id="UP000031631"/>
    </source>
</evidence>
<dbReference type="InterPro" id="IPR012348">
    <property type="entry name" value="RNR-like"/>
</dbReference>
<dbReference type="KEGG" id="tbn:TBH_C0908"/>
<feature type="domain" description="YHS" evidence="3">
    <location>
        <begin position="406"/>
        <end position="447"/>
    </location>
</feature>
<dbReference type="SUPFAM" id="SSF47240">
    <property type="entry name" value="Ferritin-like"/>
    <property type="match status" value="1"/>
</dbReference>
<keyword evidence="2" id="KW-0503">Monooxygenase</keyword>
<dbReference type="RefSeq" id="WP_041065975.1">
    <property type="nucleotide sequence ID" value="NZ_AP012273.1"/>
</dbReference>
<evidence type="ECO:0000256" key="2">
    <source>
        <dbReference type="ARBA" id="ARBA00023033"/>
    </source>
</evidence>
<dbReference type="Pfam" id="PF04945">
    <property type="entry name" value="YHS"/>
    <property type="match status" value="1"/>
</dbReference>
<sequence length="509" mass="59936">MAKRLNMRERYKLMTRLGWETSYQPMDKVFPYDKYEGIKIKDWDAWEDPFRMTMDAYWKYQGEKEKKLYAIMDAFAQNNGHLNVTDGRYVNALKLFIQGVSPLEYQAHRGFARQGRHFTGEGARIACQMQSLDELRHTQTQIHTISHYNKYFDGFHEFPLWHDRVWYLSVPKSFFDDANTAGPFEFMVAIGFSFEYVLTNLLFVPFMSGAAYNGDMSTVTFGFSAQSDEARHMTLGLQAIKFMLEQHEDNVPIVQKWIDKWLWRGYKVLSLVGAMMDYMLPESPMSWKEAWEIYFEENGGALFNDLARYGIKVPDYAAICEKEKDHLSHQIWGILYNHTAAAAIHTWMPDDKKMDWLSAKYPDTFDKYYRPRFEYWKEQEVKGERYYSQTLPCICQTCQIPMGFMEPDDPTQVAYRSTVYEGERYHFCSDPCKQIFEDEPEKYVHAWLPPQQIFQGNCGGATLEDVLKWYHFNVGADNMDYVGSPDEKRWKAWKGLDQEDDELRGTGTE</sequence>
<dbReference type="EMBL" id="AP012273">
    <property type="protein sequence ID" value="BAO43841.1"/>
    <property type="molecule type" value="Genomic_DNA"/>
</dbReference>
<evidence type="ECO:0000256" key="1">
    <source>
        <dbReference type="ARBA" id="ARBA00023002"/>
    </source>
</evidence>